<dbReference type="EMBL" id="BGJZ01000186">
    <property type="protein sequence ID" value="GBH10471.1"/>
    <property type="molecule type" value="Genomic_DNA"/>
</dbReference>
<evidence type="ECO:0000313" key="1">
    <source>
        <dbReference type="EMBL" id="GBH10471.1"/>
    </source>
</evidence>
<evidence type="ECO:0000313" key="2">
    <source>
        <dbReference type="Proteomes" id="UP000247480"/>
    </source>
</evidence>
<proteinExistence type="predicted"/>
<protein>
    <submittedName>
        <fullName evidence="1">Diguanylate cyclase or its enzymatically inactive variants</fullName>
    </submittedName>
</protein>
<accession>A0A2V0QC35</accession>
<dbReference type="Proteomes" id="UP000247480">
    <property type="component" value="Unassembled WGS sequence"/>
</dbReference>
<organism evidence="1 2">
    <name type="scientific">Pseudomonas syringae pv. actinidiae</name>
    <dbReference type="NCBI Taxonomy" id="103796"/>
    <lineage>
        <taxon>Bacteria</taxon>
        <taxon>Pseudomonadati</taxon>
        <taxon>Pseudomonadota</taxon>
        <taxon>Gammaproteobacteria</taxon>
        <taxon>Pseudomonadales</taxon>
        <taxon>Pseudomonadaceae</taxon>
        <taxon>Pseudomonas</taxon>
        <taxon>Pseudomonas syringae</taxon>
    </lineage>
</organism>
<name>A0A2V0QC35_PSESF</name>
<reference evidence="1 2" key="1">
    <citation type="submission" date="2018-04" db="EMBL/GenBank/DDBJ databases">
        <title>Draft genome sequence of Pseudomonas syringae pv. actinidiae biovar 1 strains isolated from kiwifruit in Kagawa prefecture.</title>
        <authorList>
            <person name="Tabuchi M."/>
            <person name="Saito M."/>
            <person name="Fujiwara S."/>
            <person name="Sasa N."/>
            <person name="Akimitsu K."/>
            <person name="Gomi K."/>
            <person name="Konishi-Sugita S."/>
            <person name="Hamano K."/>
            <person name="Kataoka I."/>
        </authorList>
    </citation>
    <scope>NUCLEOTIDE SEQUENCE [LARGE SCALE GENOMIC DNA]</scope>
    <source>
        <strain evidence="1 2">MAFF212206</strain>
    </source>
</reference>
<comment type="caution">
    <text evidence="1">The sequence shown here is derived from an EMBL/GenBank/DDBJ whole genome shotgun (WGS) entry which is preliminary data.</text>
</comment>
<dbReference type="AlphaFoldDB" id="A0A2V0QC35"/>
<sequence>MCLDFLPQRVGLCHAAAVSADDVHAALGELKGHVATKATAGTGDECDFLGHGFISFGFRHTFRRFPDPLKISNQRLATHARYAQLIA</sequence>
<gene>
    <name evidence="1" type="ORF">KPSA1_03889</name>
</gene>